<feature type="non-terminal residue" evidence="1">
    <location>
        <position position="64"/>
    </location>
</feature>
<comment type="caution">
    <text evidence="1">The sequence shown here is derived from an EMBL/GenBank/DDBJ whole genome shotgun (WGS) entry which is preliminary data.</text>
</comment>
<gene>
    <name evidence="1" type="ORF">S12H4_20349</name>
</gene>
<protein>
    <submittedName>
        <fullName evidence="1">Uncharacterized protein</fullName>
    </submittedName>
</protein>
<proteinExistence type="predicted"/>
<name>X1R1T9_9ZZZZ</name>
<evidence type="ECO:0000313" key="1">
    <source>
        <dbReference type="EMBL" id="GAI74757.1"/>
    </source>
</evidence>
<organism evidence="1">
    <name type="scientific">marine sediment metagenome</name>
    <dbReference type="NCBI Taxonomy" id="412755"/>
    <lineage>
        <taxon>unclassified sequences</taxon>
        <taxon>metagenomes</taxon>
        <taxon>ecological metagenomes</taxon>
    </lineage>
</organism>
<dbReference type="EMBL" id="BARW01010308">
    <property type="protein sequence ID" value="GAI74757.1"/>
    <property type="molecule type" value="Genomic_DNA"/>
</dbReference>
<sequence length="64" mass="6993">MVDVIEREIIFRTLAGNPAAILPFLDGGFTSAPFSVYNSYNNLSATRPFGKTTLMLGSVVLHNF</sequence>
<accession>X1R1T9</accession>
<reference evidence="1" key="1">
    <citation type="journal article" date="2014" name="Front. Microbiol.">
        <title>High frequency of phylogenetically diverse reductive dehalogenase-homologous genes in deep subseafloor sedimentary metagenomes.</title>
        <authorList>
            <person name="Kawai M."/>
            <person name="Futagami T."/>
            <person name="Toyoda A."/>
            <person name="Takaki Y."/>
            <person name="Nishi S."/>
            <person name="Hori S."/>
            <person name="Arai W."/>
            <person name="Tsubouchi T."/>
            <person name="Morono Y."/>
            <person name="Uchiyama I."/>
            <person name="Ito T."/>
            <person name="Fujiyama A."/>
            <person name="Inagaki F."/>
            <person name="Takami H."/>
        </authorList>
    </citation>
    <scope>NUCLEOTIDE SEQUENCE</scope>
    <source>
        <strain evidence="1">Expedition CK06-06</strain>
    </source>
</reference>
<dbReference type="AlphaFoldDB" id="X1R1T9"/>